<comment type="similarity">
    <text evidence="2">Belongs to the PpiC/parvulin rotamase family.</text>
</comment>
<keyword evidence="8" id="KW-1185">Reference proteome</keyword>
<reference evidence="7" key="2">
    <citation type="submission" date="2020-09" db="EMBL/GenBank/DDBJ databases">
        <authorList>
            <person name="Sun Q."/>
            <person name="Kim S."/>
        </authorList>
    </citation>
    <scope>NUCLEOTIDE SEQUENCE</scope>
    <source>
        <strain evidence="7">KCTC 23430</strain>
    </source>
</reference>
<dbReference type="Proteomes" id="UP000644693">
    <property type="component" value="Unassembled WGS sequence"/>
</dbReference>
<reference evidence="7" key="1">
    <citation type="journal article" date="2014" name="Int. J. Syst. Evol. Microbiol.">
        <title>Complete genome sequence of Corynebacterium casei LMG S-19264T (=DSM 44701T), isolated from a smear-ripened cheese.</title>
        <authorList>
            <consortium name="US DOE Joint Genome Institute (JGI-PGF)"/>
            <person name="Walter F."/>
            <person name="Albersmeier A."/>
            <person name="Kalinowski J."/>
            <person name="Ruckert C."/>
        </authorList>
    </citation>
    <scope>NUCLEOTIDE SEQUENCE</scope>
    <source>
        <strain evidence="7">KCTC 23430</strain>
    </source>
</reference>
<evidence type="ECO:0000256" key="5">
    <source>
        <dbReference type="PROSITE-ProRule" id="PRU00278"/>
    </source>
</evidence>
<evidence type="ECO:0000259" key="6">
    <source>
        <dbReference type="PROSITE" id="PS50198"/>
    </source>
</evidence>
<gene>
    <name evidence="7" type="ORF">GCM10007053_27560</name>
</gene>
<evidence type="ECO:0000256" key="4">
    <source>
        <dbReference type="ARBA" id="ARBA00023110"/>
    </source>
</evidence>
<evidence type="ECO:0000313" key="7">
    <source>
        <dbReference type="EMBL" id="GHD37911.1"/>
    </source>
</evidence>
<sequence length="301" mass="34002">MSLKEFLRIASISVALMVVIPPVGYAQQTVISDGEFSMSEDELAYLVSVWPEDTLAAATNDVSARYGLLNIIAQNTRLANAALALNEDDGPDYYKMQLLLRTTLRDYMVQRFKDGLEYPDVTAVAAERYEAQKRKYAYKAERRKSSHILLRCDLYKCSPRTDEMKELTSRLESGESFEALAEEFSEDPGSRKLGGKFDQWIRLSDSNIDKAYREGLFSLKSVGEVTGVINSRFGLHIIRLDALDPENYKPFEQVKGAIVADINREYLEQQLEAYQEGFGLSEDAVIDGEAMDRLFAPQRAD</sequence>
<dbReference type="InterPro" id="IPR000297">
    <property type="entry name" value="PPIase_PpiC"/>
</dbReference>
<accession>A0A919CLS8</accession>
<keyword evidence="5" id="KW-0413">Isomerase</keyword>
<dbReference type="PROSITE" id="PS50198">
    <property type="entry name" value="PPIC_PPIASE_2"/>
    <property type="match status" value="1"/>
</dbReference>
<dbReference type="PANTHER" id="PTHR47245">
    <property type="entry name" value="PEPTIDYLPROLYL ISOMERASE"/>
    <property type="match status" value="1"/>
</dbReference>
<proteinExistence type="inferred from homology"/>
<dbReference type="EC" id="5.2.1.8" evidence="3"/>
<evidence type="ECO:0000256" key="3">
    <source>
        <dbReference type="ARBA" id="ARBA00013194"/>
    </source>
</evidence>
<dbReference type="Pfam" id="PF00639">
    <property type="entry name" value="Rotamase"/>
    <property type="match status" value="1"/>
</dbReference>
<dbReference type="RefSeq" id="WP_189478405.1">
    <property type="nucleotide sequence ID" value="NZ_BMYM01000003.1"/>
</dbReference>
<dbReference type="GO" id="GO:0003755">
    <property type="term" value="F:peptidyl-prolyl cis-trans isomerase activity"/>
    <property type="evidence" value="ECO:0007669"/>
    <property type="project" value="UniProtKB-KW"/>
</dbReference>
<name>A0A919CLS8_9GAMM</name>
<evidence type="ECO:0000313" key="8">
    <source>
        <dbReference type="Proteomes" id="UP000644693"/>
    </source>
</evidence>
<evidence type="ECO:0000256" key="1">
    <source>
        <dbReference type="ARBA" id="ARBA00000971"/>
    </source>
</evidence>
<dbReference type="SUPFAM" id="SSF54534">
    <property type="entry name" value="FKBP-like"/>
    <property type="match status" value="1"/>
</dbReference>
<comment type="catalytic activity">
    <reaction evidence="1">
        <text>[protein]-peptidylproline (omega=180) = [protein]-peptidylproline (omega=0)</text>
        <dbReference type="Rhea" id="RHEA:16237"/>
        <dbReference type="Rhea" id="RHEA-COMP:10747"/>
        <dbReference type="Rhea" id="RHEA-COMP:10748"/>
        <dbReference type="ChEBI" id="CHEBI:83833"/>
        <dbReference type="ChEBI" id="CHEBI:83834"/>
        <dbReference type="EC" id="5.2.1.8"/>
    </reaction>
</comment>
<feature type="domain" description="PpiC" evidence="6">
    <location>
        <begin position="140"/>
        <end position="242"/>
    </location>
</feature>
<dbReference type="InterPro" id="IPR046357">
    <property type="entry name" value="PPIase_dom_sf"/>
</dbReference>
<dbReference type="EMBL" id="BMYM01000003">
    <property type="protein sequence ID" value="GHD37911.1"/>
    <property type="molecule type" value="Genomic_DNA"/>
</dbReference>
<dbReference type="Gene3D" id="3.10.50.40">
    <property type="match status" value="1"/>
</dbReference>
<dbReference type="PANTHER" id="PTHR47245:SF2">
    <property type="entry name" value="PEPTIDYL-PROLYL CIS-TRANS ISOMERASE HP_0175-RELATED"/>
    <property type="match status" value="1"/>
</dbReference>
<keyword evidence="4 5" id="KW-0697">Rotamase</keyword>
<dbReference type="InterPro" id="IPR050245">
    <property type="entry name" value="PrsA_foldase"/>
</dbReference>
<organism evidence="7 8">
    <name type="scientific">Parahalioglobus pacificus</name>
    <dbReference type="NCBI Taxonomy" id="930806"/>
    <lineage>
        <taxon>Bacteria</taxon>
        <taxon>Pseudomonadati</taxon>
        <taxon>Pseudomonadota</taxon>
        <taxon>Gammaproteobacteria</taxon>
        <taxon>Cellvibrionales</taxon>
        <taxon>Halieaceae</taxon>
        <taxon>Parahalioglobus</taxon>
    </lineage>
</organism>
<dbReference type="AlphaFoldDB" id="A0A919CLS8"/>
<comment type="caution">
    <text evidence="7">The sequence shown here is derived from an EMBL/GenBank/DDBJ whole genome shotgun (WGS) entry which is preliminary data.</text>
</comment>
<evidence type="ECO:0000256" key="2">
    <source>
        <dbReference type="ARBA" id="ARBA00007656"/>
    </source>
</evidence>
<protein>
    <recommendedName>
        <fullName evidence="3">peptidylprolyl isomerase</fullName>
        <ecNumber evidence="3">5.2.1.8</ecNumber>
    </recommendedName>
</protein>